<dbReference type="PANTHER" id="PTHR36849:SF1">
    <property type="entry name" value="CYTOPLASMIC PROTEIN"/>
    <property type="match status" value="1"/>
</dbReference>
<evidence type="ECO:0000313" key="1">
    <source>
        <dbReference type="EMBL" id="MFC4586038.1"/>
    </source>
</evidence>
<dbReference type="Proteomes" id="UP001595891">
    <property type="component" value="Unassembled WGS sequence"/>
</dbReference>
<name>A0ABV9E9P2_9ACTN</name>
<evidence type="ECO:0000313" key="2">
    <source>
        <dbReference type="Proteomes" id="UP001595891"/>
    </source>
</evidence>
<dbReference type="PANTHER" id="PTHR36849">
    <property type="entry name" value="CYTOPLASMIC PROTEIN-RELATED"/>
    <property type="match status" value="1"/>
</dbReference>
<reference evidence="2" key="1">
    <citation type="journal article" date="2019" name="Int. J. Syst. Evol. Microbiol.">
        <title>The Global Catalogue of Microorganisms (GCM) 10K type strain sequencing project: providing services to taxonomists for standard genome sequencing and annotation.</title>
        <authorList>
            <consortium name="The Broad Institute Genomics Platform"/>
            <consortium name="The Broad Institute Genome Sequencing Center for Infectious Disease"/>
            <person name="Wu L."/>
            <person name="Ma J."/>
        </authorList>
    </citation>
    <scope>NUCLEOTIDE SEQUENCE [LARGE SCALE GENOMIC DNA]</scope>
    <source>
        <strain evidence="2">CCUG 49560</strain>
    </source>
</reference>
<organism evidence="1 2">
    <name type="scientific">Sphaerisporangium corydalis</name>
    <dbReference type="NCBI Taxonomy" id="1441875"/>
    <lineage>
        <taxon>Bacteria</taxon>
        <taxon>Bacillati</taxon>
        <taxon>Actinomycetota</taxon>
        <taxon>Actinomycetes</taxon>
        <taxon>Streptosporangiales</taxon>
        <taxon>Streptosporangiaceae</taxon>
        <taxon>Sphaerisporangium</taxon>
    </lineage>
</organism>
<comment type="caution">
    <text evidence="1">The sequence shown here is derived from an EMBL/GenBank/DDBJ whole genome shotgun (WGS) entry which is preliminary data.</text>
</comment>
<dbReference type="Pfam" id="PF22752">
    <property type="entry name" value="DUF488-N3i"/>
    <property type="match status" value="1"/>
</dbReference>
<dbReference type="EMBL" id="JBHSFN010000004">
    <property type="protein sequence ID" value="MFC4586038.1"/>
    <property type="molecule type" value="Genomic_DNA"/>
</dbReference>
<accession>A0ABV9E9P2</accession>
<proteinExistence type="predicted"/>
<dbReference type="InterPro" id="IPR052552">
    <property type="entry name" value="YeaO-like"/>
</dbReference>
<sequence>MPVLLRRVYDDPAAEEGKRVLVDRLWPRGLTEEAAHVDEWLKDVAPSNELRTWYGHDPERWEEFGRRYLAELGDATHRSALDGLREMLRTGPVTLLTATKVIEHSHAAILADLLGEQS</sequence>
<keyword evidence="2" id="KW-1185">Reference proteome</keyword>
<protein>
    <submittedName>
        <fullName evidence="1">DUF488 domain-containing protein</fullName>
    </submittedName>
</protein>
<dbReference type="RefSeq" id="WP_262841710.1">
    <property type="nucleotide sequence ID" value="NZ_JANZYP010000006.1"/>
</dbReference>
<gene>
    <name evidence="1" type="ORF">ACFO8L_08140</name>
</gene>